<keyword evidence="1" id="KW-1133">Transmembrane helix</keyword>
<comment type="caution">
    <text evidence="2">The sequence shown here is derived from an EMBL/GenBank/DDBJ whole genome shotgun (WGS) entry which is preliminary data.</text>
</comment>
<feature type="transmembrane region" description="Helical" evidence="1">
    <location>
        <begin position="315"/>
        <end position="335"/>
    </location>
</feature>
<keyword evidence="1" id="KW-0472">Membrane</keyword>
<feature type="transmembrane region" description="Helical" evidence="1">
    <location>
        <begin position="347"/>
        <end position="373"/>
    </location>
</feature>
<evidence type="ECO:0000313" key="2">
    <source>
        <dbReference type="EMBL" id="MVW60864.1"/>
    </source>
</evidence>
<gene>
    <name evidence="2" type="ORF">GPY61_13080</name>
</gene>
<organism evidence="2 3">
    <name type="scientific">Massilia cellulosiltytica</name>
    <dbReference type="NCBI Taxonomy" id="2683234"/>
    <lineage>
        <taxon>Bacteria</taxon>
        <taxon>Pseudomonadati</taxon>
        <taxon>Pseudomonadota</taxon>
        <taxon>Betaproteobacteria</taxon>
        <taxon>Burkholderiales</taxon>
        <taxon>Oxalobacteraceae</taxon>
        <taxon>Telluria group</taxon>
        <taxon>Massilia</taxon>
    </lineage>
</organism>
<dbReference type="Proteomes" id="UP000443353">
    <property type="component" value="Unassembled WGS sequence"/>
</dbReference>
<accession>A0A7X3FZF0</accession>
<evidence type="ECO:0000313" key="3">
    <source>
        <dbReference type="Proteomes" id="UP000443353"/>
    </source>
</evidence>
<sequence>MGSALPGQMKTATMAVLAAKCVAICATILVAVCLPGSAWAHFDGRVSVRVVHFTYDAAGMTAYYRVSLAPLGPAPYVVARKESGQWFHYVDTAAVDPLAAARVLAAAHTVSVDGRAVAPNVLAAALHVKGSVPPFATPAQARAAPATPTPLPAAMPDIGDVVLDAAIAYPGVRPAAFRFAGTLAPGKLSDAPLNTILLSHRAGATDQYRMDGAAIDVNPSWWLSAWQFIRAGAAHILEGADHLLLVVCLVAGDMRLRAIALRITAFSAGHACAIAASFYGLLPDRPWLIPGVELLIALSVLGTALLMAGRRERGGAPALVFVVGLVHGCGLAVGLRELLSDTGPNVVASLVSFNVGVEAGQLLVGATVWLLLAGARRVAPGRDDSVRRCVALGVAVVSLAWVMERTGPVWDALQTGFA</sequence>
<dbReference type="RefSeq" id="WP_156403761.1">
    <property type="nucleotide sequence ID" value="NZ_WSES01000003.1"/>
</dbReference>
<evidence type="ECO:0000256" key="1">
    <source>
        <dbReference type="SAM" id="Phobius"/>
    </source>
</evidence>
<feature type="transmembrane region" description="Helical" evidence="1">
    <location>
        <begin position="287"/>
        <end position="308"/>
    </location>
</feature>
<proteinExistence type="predicted"/>
<dbReference type="AlphaFoldDB" id="A0A7X3FZF0"/>
<dbReference type="EMBL" id="WSES01000003">
    <property type="protein sequence ID" value="MVW60864.1"/>
    <property type="molecule type" value="Genomic_DNA"/>
</dbReference>
<name>A0A7X3FZF0_9BURK</name>
<feature type="transmembrane region" description="Helical" evidence="1">
    <location>
        <begin position="259"/>
        <end position="281"/>
    </location>
</feature>
<dbReference type="InterPro" id="IPR032809">
    <property type="entry name" value="Put_HupE_UreJ"/>
</dbReference>
<evidence type="ECO:0008006" key="4">
    <source>
        <dbReference type="Google" id="ProtNLM"/>
    </source>
</evidence>
<protein>
    <recommendedName>
        <fullName evidence="4">HupE/UreJ family protein</fullName>
    </recommendedName>
</protein>
<dbReference type="Pfam" id="PF13795">
    <property type="entry name" value="HupE_UreJ_2"/>
    <property type="match status" value="1"/>
</dbReference>
<keyword evidence="3" id="KW-1185">Reference proteome</keyword>
<reference evidence="2 3" key="1">
    <citation type="submission" date="2019-12" db="EMBL/GenBank/DDBJ databases">
        <authorList>
            <person name="Li C."/>
            <person name="Zhao J."/>
        </authorList>
    </citation>
    <scope>NUCLEOTIDE SEQUENCE [LARGE SCALE GENOMIC DNA]</scope>
    <source>
        <strain evidence="2 3">NEAU-DD11</strain>
    </source>
</reference>
<keyword evidence="1" id="KW-0812">Transmembrane</keyword>